<dbReference type="STRING" id="295108.HT99x_02945"/>
<dbReference type="EMBL" id="LKAJ01000019">
    <property type="protein sequence ID" value="KRG18659.1"/>
    <property type="molecule type" value="Genomic_DNA"/>
</dbReference>
<dbReference type="OrthoDB" id="1524733at2"/>
<sequence length="179" mass="20335">MSQIKQAFELLEAEKHLEAYNQFYHICTTTKKTDMYNRAFYGQARALIGLARNNRREAEILLETNPSEACALKHSALHYDASAESLLTQLITTAPQYAAAYIALGRLYEAQNRMSEAQKVYQSGLQANNHNQNLQHTYNWFATYTPGFNLQAVTAQQNSMPLPSYDPQPPSESKRKTQP</sequence>
<name>A0A0Q9YRS4_9GAMM</name>
<reference evidence="4" key="2">
    <citation type="journal article" date="2016" name="Genome Announc.">
        <title>Draft Genome Sequences of Two Novel Amoeba-Resistant Intranuclear Bacteria, 'Candidatus Berkiella cookevillensis' and 'Candidatus Berkiella aquae'.</title>
        <authorList>
            <person name="Mehari Y.T."/>
            <person name="Arivett B.A."/>
            <person name="Farone A.L."/>
            <person name="Gunderson J.H."/>
            <person name="Farone M.B."/>
        </authorList>
    </citation>
    <scope>NUCLEOTIDE SEQUENCE</scope>
    <source>
        <strain evidence="4">HT99</strain>
    </source>
</reference>
<evidence type="ECO:0000256" key="2">
    <source>
        <dbReference type="SAM" id="MobiDB-lite"/>
    </source>
</evidence>
<evidence type="ECO:0000313" key="4">
    <source>
        <dbReference type="EMBL" id="MCS5709937.1"/>
    </source>
</evidence>
<evidence type="ECO:0000256" key="1">
    <source>
        <dbReference type="PROSITE-ProRule" id="PRU00339"/>
    </source>
</evidence>
<dbReference type="Pfam" id="PF14559">
    <property type="entry name" value="TPR_19"/>
    <property type="match status" value="1"/>
</dbReference>
<protein>
    <submittedName>
        <fullName evidence="4">Tetratricopeptide repeat protein</fullName>
    </submittedName>
</protein>
<evidence type="ECO:0000313" key="5">
    <source>
        <dbReference type="Proteomes" id="UP000051497"/>
    </source>
</evidence>
<dbReference type="InterPro" id="IPR019734">
    <property type="entry name" value="TPR_rpt"/>
</dbReference>
<dbReference type="SUPFAM" id="SSF48452">
    <property type="entry name" value="TPR-like"/>
    <property type="match status" value="1"/>
</dbReference>
<gene>
    <name evidence="4" type="ORF">HT99x_000705</name>
    <name evidence="3" type="ORF">HT99x_02945</name>
</gene>
<keyword evidence="1" id="KW-0802">TPR repeat</keyword>
<accession>A0A0Q9YRS4</accession>
<keyword evidence="5" id="KW-1185">Reference proteome</keyword>
<comment type="caution">
    <text evidence="3">The sequence shown here is derived from an EMBL/GenBank/DDBJ whole genome shotgun (WGS) entry which is preliminary data.</text>
</comment>
<proteinExistence type="predicted"/>
<dbReference type="EMBL" id="LKAJ02000001">
    <property type="protein sequence ID" value="MCS5709937.1"/>
    <property type="molecule type" value="Genomic_DNA"/>
</dbReference>
<dbReference type="RefSeq" id="WP_075067537.1">
    <property type="nucleotide sequence ID" value="NZ_LKAJ02000001.1"/>
</dbReference>
<dbReference type="InterPro" id="IPR011990">
    <property type="entry name" value="TPR-like_helical_dom_sf"/>
</dbReference>
<evidence type="ECO:0000313" key="3">
    <source>
        <dbReference type="EMBL" id="KRG18659.1"/>
    </source>
</evidence>
<dbReference type="Proteomes" id="UP000051497">
    <property type="component" value="Unassembled WGS sequence"/>
</dbReference>
<dbReference type="AlphaFoldDB" id="A0A0Q9YRS4"/>
<feature type="repeat" description="TPR" evidence="1">
    <location>
        <begin position="98"/>
        <end position="131"/>
    </location>
</feature>
<reference evidence="4" key="3">
    <citation type="submission" date="2021-06" db="EMBL/GenBank/DDBJ databases">
        <title>Genomic Description and Analysis of Intracellular Bacteria, Candidatus Berkiella cookevillensis and Candidatus Berkiella aquae.</title>
        <authorList>
            <person name="Kidane D.T."/>
            <person name="Mehari Y.T."/>
            <person name="Rice F.C."/>
            <person name="Arivett B.A."/>
            <person name="Farone A.L."/>
            <person name="Berk S.G."/>
            <person name="Farone M.B."/>
        </authorList>
    </citation>
    <scope>NUCLEOTIDE SEQUENCE</scope>
    <source>
        <strain evidence="4">HT99</strain>
    </source>
</reference>
<feature type="region of interest" description="Disordered" evidence="2">
    <location>
        <begin position="159"/>
        <end position="179"/>
    </location>
</feature>
<organism evidence="3">
    <name type="scientific">Candidatus Berkiella aquae</name>
    <dbReference type="NCBI Taxonomy" id="295108"/>
    <lineage>
        <taxon>Bacteria</taxon>
        <taxon>Pseudomonadati</taxon>
        <taxon>Pseudomonadota</taxon>
        <taxon>Gammaproteobacteria</taxon>
        <taxon>Candidatus Berkiellales</taxon>
        <taxon>Candidatus Berkiellaceae</taxon>
        <taxon>Candidatus Berkiella</taxon>
    </lineage>
</organism>
<dbReference type="Gene3D" id="1.25.40.10">
    <property type="entry name" value="Tetratricopeptide repeat domain"/>
    <property type="match status" value="1"/>
</dbReference>
<reference evidence="3" key="1">
    <citation type="submission" date="2015-09" db="EMBL/GenBank/DDBJ databases">
        <title>Draft Genome Sequences of Two Novel Amoeba-resistant Intranuclear Bacteria, Candidatus Berkiella cookevillensis and Candidatus Berkiella aquae.</title>
        <authorList>
            <person name="Mehari Y.T."/>
            <person name="Arivett B.A."/>
            <person name="Farone A.L."/>
            <person name="Gunderson J.H."/>
            <person name="Farone M.B."/>
        </authorList>
    </citation>
    <scope>NUCLEOTIDE SEQUENCE [LARGE SCALE GENOMIC DNA]</scope>
    <source>
        <strain evidence="3">HT99</strain>
    </source>
</reference>
<dbReference type="PROSITE" id="PS50005">
    <property type="entry name" value="TPR"/>
    <property type="match status" value="1"/>
</dbReference>